<evidence type="ECO:0000313" key="2">
    <source>
        <dbReference type="EMBL" id="QHI97611.1"/>
    </source>
</evidence>
<dbReference type="RefSeq" id="WP_160551129.1">
    <property type="nucleotide sequence ID" value="NZ_CP047650.1"/>
</dbReference>
<dbReference type="InterPro" id="IPR036928">
    <property type="entry name" value="AS_sf"/>
</dbReference>
<evidence type="ECO:0000259" key="1">
    <source>
        <dbReference type="Pfam" id="PF01425"/>
    </source>
</evidence>
<dbReference type="Pfam" id="PF01425">
    <property type="entry name" value="Amidase"/>
    <property type="match status" value="1"/>
</dbReference>
<keyword evidence="3" id="KW-1185">Reference proteome</keyword>
<dbReference type="NCBIfam" id="NF005460">
    <property type="entry name" value="PRK07056.1"/>
    <property type="match status" value="1"/>
</dbReference>
<dbReference type="PANTHER" id="PTHR11895">
    <property type="entry name" value="TRANSAMIDASE"/>
    <property type="match status" value="1"/>
</dbReference>
<dbReference type="GO" id="GO:0004040">
    <property type="term" value="F:amidase activity"/>
    <property type="evidence" value="ECO:0007669"/>
    <property type="project" value="UniProtKB-EC"/>
</dbReference>
<proteinExistence type="predicted"/>
<dbReference type="AlphaFoldDB" id="A0A857J3I2"/>
<feature type="domain" description="Amidase" evidence="1">
    <location>
        <begin position="36"/>
        <end position="434"/>
    </location>
</feature>
<dbReference type="PANTHER" id="PTHR11895:SF176">
    <property type="entry name" value="AMIDASE AMID-RELATED"/>
    <property type="match status" value="1"/>
</dbReference>
<dbReference type="Gene3D" id="3.90.1300.10">
    <property type="entry name" value="Amidase signature (AS) domain"/>
    <property type="match status" value="1"/>
</dbReference>
<name>A0A857J3I2_9BURK</name>
<evidence type="ECO:0000313" key="3">
    <source>
        <dbReference type="Proteomes" id="UP000464787"/>
    </source>
</evidence>
<sequence length="449" mass="46197">MGLAELSKALASGRLRSTALVEEALAAIAAPGGEGAASFLQVHADSARAAAATIDAQRAAGRTLPPLAGIPISLKDLFNEAGVTTLGGSRAFIGQPAATQDAPVVRLLREAGMVIVGRTNMVEFAYSGLGVNPHYGTPRCVFDRAAGRIPGGSTSGGAISVADGMSVAAIGSDTGGSLRIPAALNGLVGFKPTQNRVSLEGVMPLASSFDSAGAIARSVEDCALMDAVLAGQPVEAPAAATLSGLRFAVPRSYFLDDLSPAVAQAFERALARLSAAGATIVQTAMPVFQRTPEINPRGLVTAVEALEFHRGFIATSADRYDPRVLGRIRTAESALAVDYAHLLRLRRDYIAEVERVSASFDALLMPTTPDTAPTIAEVTASDESYYRWNGRMLRNPSAVNVFDGCALSIPCHEAGAAPVGLMVAGTAGTDIHVLAVGRAIEAVVAPRAG</sequence>
<dbReference type="InterPro" id="IPR023631">
    <property type="entry name" value="Amidase_dom"/>
</dbReference>
<dbReference type="EMBL" id="CP047650">
    <property type="protein sequence ID" value="QHI97611.1"/>
    <property type="molecule type" value="Genomic_DNA"/>
</dbReference>
<accession>A0A857J3I2</accession>
<dbReference type="Proteomes" id="UP000464787">
    <property type="component" value="Chromosome"/>
</dbReference>
<dbReference type="KEGG" id="xyk:GT347_06180"/>
<dbReference type="EC" id="3.5.1.4" evidence="2"/>
<reference evidence="2 3" key="1">
    <citation type="submission" date="2020-01" db="EMBL/GenBank/DDBJ databases">
        <title>Genome sequencing of strain KACC 21265.</title>
        <authorList>
            <person name="Heo J."/>
            <person name="Kim S.-J."/>
            <person name="Kim J.-S."/>
            <person name="Hong S.-B."/>
            <person name="Kwon S.-W."/>
        </authorList>
    </citation>
    <scope>NUCLEOTIDE SEQUENCE [LARGE SCALE GENOMIC DNA]</scope>
    <source>
        <strain evidence="2 3">KACC 21265</strain>
    </source>
</reference>
<organism evidence="2 3">
    <name type="scientific">Xylophilus rhododendri</name>
    <dbReference type="NCBI Taxonomy" id="2697032"/>
    <lineage>
        <taxon>Bacteria</taxon>
        <taxon>Pseudomonadati</taxon>
        <taxon>Pseudomonadota</taxon>
        <taxon>Betaproteobacteria</taxon>
        <taxon>Burkholderiales</taxon>
        <taxon>Xylophilus</taxon>
    </lineage>
</organism>
<dbReference type="InterPro" id="IPR000120">
    <property type="entry name" value="Amidase"/>
</dbReference>
<gene>
    <name evidence="2" type="ORF">GT347_06180</name>
</gene>
<dbReference type="SUPFAM" id="SSF75304">
    <property type="entry name" value="Amidase signature (AS) enzymes"/>
    <property type="match status" value="1"/>
</dbReference>
<protein>
    <submittedName>
        <fullName evidence="2">Amidase</fullName>
        <ecNumber evidence="2">3.5.1.4</ecNumber>
    </submittedName>
</protein>
<keyword evidence="2" id="KW-0378">Hydrolase</keyword>